<dbReference type="SUPFAM" id="SSF50249">
    <property type="entry name" value="Nucleic acid-binding proteins"/>
    <property type="match status" value="1"/>
</dbReference>
<comment type="similarity">
    <text evidence="1">Belongs to the bacterial ribosomal protein bS1 family.</text>
</comment>
<protein>
    <submittedName>
        <fullName evidence="6">30S ribosomal protein S1</fullName>
    </submittedName>
</protein>
<accession>A0A645H9L9</accession>
<sequence length="147" mass="17025">MNIIKSGAFVELEPGLEGYLHISELAEGQVEKVEDVVQKGQEISVRVKDFNTSTKKMSLTMREGSLEREFSRGERPARRERFENMGERKEREPRQRRERPQRSSSNRGSFAEKRQVDRGYHDSADNLTLGDLFGDLKEKMNFGDDEN</sequence>
<dbReference type="GO" id="GO:0022627">
    <property type="term" value="C:cytosolic small ribosomal subunit"/>
    <property type="evidence" value="ECO:0007669"/>
    <property type="project" value="TreeGrafter"/>
</dbReference>
<feature type="region of interest" description="Disordered" evidence="4">
    <location>
        <begin position="56"/>
        <end position="147"/>
    </location>
</feature>
<dbReference type="GO" id="GO:0006412">
    <property type="term" value="P:translation"/>
    <property type="evidence" value="ECO:0007669"/>
    <property type="project" value="TreeGrafter"/>
</dbReference>
<feature type="compositionally biased region" description="Basic and acidic residues" evidence="4">
    <location>
        <begin position="110"/>
        <end position="124"/>
    </location>
</feature>
<feature type="compositionally biased region" description="Basic and acidic residues" evidence="4">
    <location>
        <begin position="134"/>
        <end position="147"/>
    </location>
</feature>
<comment type="caution">
    <text evidence="6">The sequence shown here is derived from an EMBL/GenBank/DDBJ whole genome shotgun (WGS) entry which is preliminary data.</text>
</comment>
<keyword evidence="3" id="KW-0687">Ribonucleoprotein</keyword>
<evidence type="ECO:0000256" key="4">
    <source>
        <dbReference type="SAM" id="MobiDB-lite"/>
    </source>
</evidence>
<dbReference type="InterPro" id="IPR050437">
    <property type="entry name" value="Ribos_protein_bS1-like"/>
</dbReference>
<dbReference type="EMBL" id="VSSQ01088449">
    <property type="protein sequence ID" value="MPN35072.1"/>
    <property type="molecule type" value="Genomic_DNA"/>
</dbReference>
<evidence type="ECO:0000256" key="3">
    <source>
        <dbReference type="ARBA" id="ARBA00023274"/>
    </source>
</evidence>
<reference evidence="6" key="1">
    <citation type="submission" date="2019-08" db="EMBL/GenBank/DDBJ databases">
        <authorList>
            <person name="Kucharzyk K."/>
            <person name="Murdoch R.W."/>
            <person name="Higgins S."/>
            <person name="Loffler F."/>
        </authorList>
    </citation>
    <scope>NUCLEOTIDE SEQUENCE</scope>
</reference>
<dbReference type="SMART" id="SM00316">
    <property type="entry name" value="S1"/>
    <property type="match status" value="1"/>
</dbReference>
<feature type="domain" description="S1 motif" evidence="5">
    <location>
        <begin position="1"/>
        <end position="62"/>
    </location>
</feature>
<dbReference type="GO" id="GO:0003735">
    <property type="term" value="F:structural constituent of ribosome"/>
    <property type="evidence" value="ECO:0007669"/>
    <property type="project" value="TreeGrafter"/>
</dbReference>
<dbReference type="PANTHER" id="PTHR10724:SF7">
    <property type="entry name" value="SMALL RIBOSOMAL SUBUNIT PROTEIN BS1C"/>
    <property type="match status" value="1"/>
</dbReference>
<gene>
    <name evidence="6" type="primary">rps1</name>
    <name evidence="6" type="ORF">SDC9_182566</name>
</gene>
<dbReference type="Gene3D" id="2.40.50.140">
    <property type="entry name" value="Nucleic acid-binding proteins"/>
    <property type="match status" value="1"/>
</dbReference>
<dbReference type="InterPro" id="IPR003029">
    <property type="entry name" value="S1_domain"/>
</dbReference>
<evidence type="ECO:0000313" key="6">
    <source>
        <dbReference type="EMBL" id="MPN35072.1"/>
    </source>
</evidence>
<proteinExistence type="inferred from homology"/>
<dbReference type="PANTHER" id="PTHR10724">
    <property type="entry name" value="30S RIBOSOMAL PROTEIN S1"/>
    <property type="match status" value="1"/>
</dbReference>
<name>A0A645H9L9_9ZZZZ</name>
<evidence type="ECO:0000259" key="5">
    <source>
        <dbReference type="PROSITE" id="PS50126"/>
    </source>
</evidence>
<dbReference type="Pfam" id="PF00575">
    <property type="entry name" value="S1"/>
    <property type="match status" value="1"/>
</dbReference>
<dbReference type="InterPro" id="IPR012340">
    <property type="entry name" value="NA-bd_OB-fold"/>
</dbReference>
<keyword evidence="2 6" id="KW-0689">Ribosomal protein</keyword>
<dbReference type="AlphaFoldDB" id="A0A645H9L9"/>
<dbReference type="PROSITE" id="PS50126">
    <property type="entry name" value="S1"/>
    <property type="match status" value="1"/>
</dbReference>
<feature type="compositionally biased region" description="Basic and acidic residues" evidence="4">
    <location>
        <begin position="64"/>
        <end position="101"/>
    </location>
</feature>
<evidence type="ECO:0000256" key="2">
    <source>
        <dbReference type="ARBA" id="ARBA00022980"/>
    </source>
</evidence>
<evidence type="ECO:0000256" key="1">
    <source>
        <dbReference type="ARBA" id="ARBA00006767"/>
    </source>
</evidence>
<organism evidence="6">
    <name type="scientific">bioreactor metagenome</name>
    <dbReference type="NCBI Taxonomy" id="1076179"/>
    <lineage>
        <taxon>unclassified sequences</taxon>
        <taxon>metagenomes</taxon>
        <taxon>ecological metagenomes</taxon>
    </lineage>
</organism>
<dbReference type="GO" id="GO:0003729">
    <property type="term" value="F:mRNA binding"/>
    <property type="evidence" value="ECO:0007669"/>
    <property type="project" value="TreeGrafter"/>
</dbReference>